<evidence type="ECO:0000313" key="2">
    <source>
        <dbReference type="EMBL" id="KDQ09683.1"/>
    </source>
</evidence>
<dbReference type="AlphaFoldDB" id="A0A067M1P5"/>
<evidence type="ECO:0000313" key="3">
    <source>
        <dbReference type="Proteomes" id="UP000027195"/>
    </source>
</evidence>
<dbReference type="InParanoid" id="A0A067M1P5"/>
<gene>
    <name evidence="2" type="ORF">BOTBODRAFT_36792</name>
</gene>
<accession>A0A067M1P5</accession>
<keyword evidence="3" id="KW-1185">Reference proteome</keyword>
<protein>
    <submittedName>
        <fullName evidence="2">Uncharacterized protein</fullName>
    </submittedName>
</protein>
<feature type="region of interest" description="Disordered" evidence="1">
    <location>
        <begin position="1"/>
        <end position="51"/>
    </location>
</feature>
<organism evidence="2 3">
    <name type="scientific">Botryobasidium botryosum (strain FD-172 SS1)</name>
    <dbReference type="NCBI Taxonomy" id="930990"/>
    <lineage>
        <taxon>Eukaryota</taxon>
        <taxon>Fungi</taxon>
        <taxon>Dikarya</taxon>
        <taxon>Basidiomycota</taxon>
        <taxon>Agaricomycotina</taxon>
        <taxon>Agaricomycetes</taxon>
        <taxon>Cantharellales</taxon>
        <taxon>Botryobasidiaceae</taxon>
        <taxon>Botryobasidium</taxon>
    </lineage>
</organism>
<proteinExistence type="predicted"/>
<reference evidence="3" key="1">
    <citation type="journal article" date="2014" name="Proc. Natl. Acad. Sci. U.S.A.">
        <title>Extensive sampling of basidiomycete genomes demonstrates inadequacy of the white-rot/brown-rot paradigm for wood decay fungi.</title>
        <authorList>
            <person name="Riley R."/>
            <person name="Salamov A.A."/>
            <person name="Brown D.W."/>
            <person name="Nagy L.G."/>
            <person name="Floudas D."/>
            <person name="Held B.W."/>
            <person name="Levasseur A."/>
            <person name="Lombard V."/>
            <person name="Morin E."/>
            <person name="Otillar R."/>
            <person name="Lindquist E.A."/>
            <person name="Sun H."/>
            <person name="LaButti K.M."/>
            <person name="Schmutz J."/>
            <person name="Jabbour D."/>
            <person name="Luo H."/>
            <person name="Baker S.E."/>
            <person name="Pisabarro A.G."/>
            <person name="Walton J.D."/>
            <person name="Blanchette R.A."/>
            <person name="Henrissat B."/>
            <person name="Martin F."/>
            <person name="Cullen D."/>
            <person name="Hibbett D.S."/>
            <person name="Grigoriev I.V."/>
        </authorList>
    </citation>
    <scope>NUCLEOTIDE SEQUENCE [LARGE SCALE GENOMIC DNA]</scope>
    <source>
        <strain evidence="3">FD-172 SS1</strain>
    </source>
</reference>
<name>A0A067M1P5_BOTB1</name>
<evidence type="ECO:0000256" key="1">
    <source>
        <dbReference type="SAM" id="MobiDB-lite"/>
    </source>
</evidence>
<dbReference type="Proteomes" id="UP000027195">
    <property type="component" value="Unassembled WGS sequence"/>
</dbReference>
<dbReference type="HOGENOM" id="CLU_3106028_0_0_1"/>
<dbReference type="EMBL" id="KL198075">
    <property type="protein sequence ID" value="KDQ09683.1"/>
    <property type="molecule type" value="Genomic_DNA"/>
</dbReference>
<sequence>MESLNASDTPPASPKQAPPKKRGRKRISEVDALKSSSIDTENAGSTTRRTT</sequence>
<feature type="compositionally biased region" description="Polar residues" evidence="1">
    <location>
        <begin position="34"/>
        <end position="51"/>
    </location>
</feature>